<evidence type="ECO:0000256" key="7">
    <source>
        <dbReference type="ARBA" id="ARBA00022519"/>
    </source>
</evidence>
<keyword evidence="7 12" id="KW-0997">Cell inner membrane</keyword>
<evidence type="ECO:0000256" key="12">
    <source>
        <dbReference type="RuleBase" id="RU363101"/>
    </source>
</evidence>
<dbReference type="InterPro" id="IPR007078">
    <property type="entry name" value="Haem_export_protD_CcmD"/>
</dbReference>
<dbReference type="NCBIfam" id="TIGR03141">
    <property type="entry name" value="cytochro_ccmD"/>
    <property type="match status" value="1"/>
</dbReference>
<feature type="transmembrane region" description="Helical" evidence="12">
    <location>
        <begin position="12"/>
        <end position="32"/>
    </location>
</feature>
<evidence type="ECO:0000256" key="3">
    <source>
        <dbReference type="ARBA" id="ARBA00008741"/>
    </source>
</evidence>
<gene>
    <name evidence="13" type="ORF">DSYM_27870</name>
</gene>
<evidence type="ECO:0000313" key="13">
    <source>
        <dbReference type="EMBL" id="BBO22088.1"/>
    </source>
</evidence>
<evidence type="ECO:0000256" key="11">
    <source>
        <dbReference type="ARBA" id="ARBA00023136"/>
    </source>
</evidence>
<evidence type="ECO:0000256" key="9">
    <source>
        <dbReference type="ARBA" id="ARBA00022748"/>
    </source>
</evidence>
<dbReference type="Pfam" id="PF04995">
    <property type="entry name" value="CcmD"/>
    <property type="match status" value="1"/>
</dbReference>
<evidence type="ECO:0000256" key="6">
    <source>
        <dbReference type="ARBA" id="ARBA00022475"/>
    </source>
</evidence>
<dbReference type="GO" id="GO:1903607">
    <property type="term" value="P:cytochrome c biosynthetic process"/>
    <property type="evidence" value="ECO:0007669"/>
    <property type="project" value="TreeGrafter"/>
</dbReference>
<dbReference type="Proteomes" id="UP000662914">
    <property type="component" value="Chromosome"/>
</dbReference>
<comment type="function">
    <text evidence="1 12">Required for the export of heme to the periplasm for the biogenesis of c-type cytochromes.</text>
</comment>
<reference evidence="13" key="1">
    <citation type="journal article" name="DNA Res.">
        <title>The physiological potential of anammox bacteria as revealed by their core genome structure.</title>
        <authorList>
            <person name="Okubo T."/>
            <person name="Toyoda A."/>
            <person name="Fukuhara K."/>
            <person name="Uchiyama I."/>
            <person name="Harigaya Y."/>
            <person name="Kuroiwa M."/>
            <person name="Suzuki T."/>
            <person name="Murakami Y."/>
            <person name="Suwa Y."/>
            <person name="Takami H."/>
        </authorList>
    </citation>
    <scope>NUCLEOTIDE SEQUENCE</scope>
    <source>
        <strain evidence="13">317325-3</strain>
    </source>
</reference>
<evidence type="ECO:0000256" key="4">
    <source>
        <dbReference type="ARBA" id="ARBA00016461"/>
    </source>
</evidence>
<evidence type="ECO:0000256" key="8">
    <source>
        <dbReference type="ARBA" id="ARBA00022692"/>
    </source>
</evidence>
<dbReference type="PANTHER" id="PTHR37531:SF1">
    <property type="entry name" value="HEME EXPORTER PROTEIN D"/>
    <property type="match status" value="1"/>
</dbReference>
<sequence>MNWGSAAEFFAMGGHAFYVWGAFGACALLMIVEPILARRRRSNALDELRREMRARKESNE</sequence>
<keyword evidence="11 12" id="KW-0472">Membrane</keyword>
<dbReference type="AlphaFoldDB" id="A0A809R5X6"/>
<evidence type="ECO:0000256" key="1">
    <source>
        <dbReference type="ARBA" id="ARBA00002442"/>
    </source>
</evidence>
<dbReference type="InterPro" id="IPR052075">
    <property type="entry name" value="Heme_exporter_D"/>
</dbReference>
<evidence type="ECO:0000313" key="14">
    <source>
        <dbReference type="Proteomes" id="UP000662914"/>
    </source>
</evidence>
<comment type="similarity">
    <text evidence="3 12">Belongs to the CcmD/CycX/HelD family.</text>
</comment>
<keyword evidence="10 12" id="KW-1133">Transmembrane helix</keyword>
<dbReference type="KEGG" id="ddz:DSYM_27870"/>
<accession>A0A809R5X6</accession>
<evidence type="ECO:0000256" key="2">
    <source>
        <dbReference type="ARBA" id="ARBA00004377"/>
    </source>
</evidence>
<dbReference type="PANTHER" id="PTHR37531">
    <property type="entry name" value="HEME EXPORTER PROTEIN D"/>
    <property type="match status" value="1"/>
</dbReference>
<name>A0A809R5X6_9PROT</name>
<organism evidence="13 14">
    <name type="scientific">Candidatus Desulfobacillus denitrificans</name>
    <dbReference type="NCBI Taxonomy" id="2608985"/>
    <lineage>
        <taxon>Bacteria</taxon>
        <taxon>Pseudomonadati</taxon>
        <taxon>Pseudomonadota</taxon>
        <taxon>Betaproteobacteria</taxon>
        <taxon>Candidatus Desulfobacillus</taxon>
    </lineage>
</organism>
<dbReference type="GO" id="GO:0005886">
    <property type="term" value="C:plasma membrane"/>
    <property type="evidence" value="ECO:0007669"/>
    <property type="project" value="UniProtKB-SubCell"/>
</dbReference>
<evidence type="ECO:0000256" key="5">
    <source>
        <dbReference type="ARBA" id="ARBA00022448"/>
    </source>
</evidence>
<keyword evidence="9 12" id="KW-0201">Cytochrome c-type biogenesis</keyword>
<keyword evidence="6 12" id="KW-1003">Cell membrane</keyword>
<evidence type="ECO:0000256" key="10">
    <source>
        <dbReference type="ARBA" id="ARBA00022989"/>
    </source>
</evidence>
<protein>
    <recommendedName>
        <fullName evidence="4 12">Heme exporter protein D</fullName>
    </recommendedName>
</protein>
<keyword evidence="5 12" id="KW-0813">Transport</keyword>
<dbReference type="GO" id="GO:0017004">
    <property type="term" value="P:cytochrome complex assembly"/>
    <property type="evidence" value="ECO:0007669"/>
    <property type="project" value="UniProtKB-KW"/>
</dbReference>
<proteinExistence type="inferred from homology"/>
<keyword evidence="8 12" id="KW-0812">Transmembrane</keyword>
<dbReference type="EMBL" id="AP021857">
    <property type="protein sequence ID" value="BBO22088.1"/>
    <property type="molecule type" value="Genomic_DNA"/>
</dbReference>
<comment type="subcellular location">
    <subcellularLocation>
        <location evidence="2 12">Cell inner membrane</location>
        <topology evidence="2 12">Single-pass membrane protein</topology>
    </subcellularLocation>
</comment>
<dbReference type="GO" id="GO:0015886">
    <property type="term" value="P:heme transport"/>
    <property type="evidence" value="ECO:0007669"/>
    <property type="project" value="InterPro"/>
</dbReference>